<gene>
    <name evidence="8" type="ORF">IWZ03DRAFT_69876</name>
</gene>
<protein>
    <submittedName>
        <fullName evidence="8">Major facilitator superfamily domain-containing protein</fullName>
    </submittedName>
</protein>
<dbReference type="Gene3D" id="1.20.1250.20">
    <property type="entry name" value="MFS general substrate transporter like domains"/>
    <property type="match status" value="1"/>
</dbReference>
<dbReference type="InterPro" id="IPR036259">
    <property type="entry name" value="MFS_trans_sf"/>
</dbReference>
<keyword evidence="9" id="KW-1185">Reference proteome</keyword>
<comment type="subcellular location">
    <subcellularLocation>
        <location evidence="1">Membrane</location>
        <topology evidence="1">Multi-pass membrane protein</topology>
    </subcellularLocation>
</comment>
<dbReference type="SUPFAM" id="SSF103473">
    <property type="entry name" value="MFS general substrate transporter"/>
    <property type="match status" value="1"/>
</dbReference>
<keyword evidence="4 6" id="KW-0472">Membrane</keyword>
<feature type="transmembrane region" description="Helical" evidence="6">
    <location>
        <begin position="176"/>
        <end position="201"/>
    </location>
</feature>
<dbReference type="PROSITE" id="PS50850">
    <property type="entry name" value="MFS"/>
    <property type="match status" value="1"/>
</dbReference>
<feature type="transmembrane region" description="Helical" evidence="6">
    <location>
        <begin position="353"/>
        <end position="372"/>
    </location>
</feature>
<keyword evidence="2 6" id="KW-0812">Transmembrane</keyword>
<feature type="transmembrane region" description="Helical" evidence="6">
    <location>
        <begin position="418"/>
        <end position="437"/>
    </location>
</feature>
<evidence type="ECO:0000313" key="8">
    <source>
        <dbReference type="EMBL" id="KAK7510859.1"/>
    </source>
</evidence>
<evidence type="ECO:0000256" key="3">
    <source>
        <dbReference type="ARBA" id="ARBA00022989"/>
    </source>
</evidence>
<name>A0ABR1KAW9_9PEZI</name>
<evidence type="ECO:0000313" key="9">
    <source>
        <dbReference type="Proteomes" id="UP001363622"/>
    </source>
</evidence>
<feature type="transmembrane region" description="Helical" evidence="6">
    <location>
        <begin position="392"/>
        <end position="411"/>
    </location>
</feature>
<organism evidence="8 9">
    <name type="scientific">Phyllosticta citriasiana</name>
    <dbReference type="NCBI Taxonomy" id="595635"/>
    <lineage>
        <taxon>Eukaryota</taxon>
        <taxon>Fungi</taxon>
        <taxon>Dikarya</taxon>
        <taxon>Ascomycota</taxon>
        <taxon>Pezizomycotina</taxon>
        <taxon>Dothideomycetes</taxon>
        <taxon>Dothideomycetes incertae sedis</taxon>
        <taxon>Botryosphaeriales</taxon>
        <taxon>Phyllostictaceae</taxon>
        <taxon>Phyllosticta</taxon>
    </lineage>
</organism>
<dbReference type="Gene3D" id="1.20.1720.10">
    <property type="entry name" value="Multidrug resistance protein D"/>
    <property type="match status" value="1"/>
</dbReference>
<dbReference type="InterPro" id="IPR020846">
    <property type="entry name" value="MFS_dom"/>
</dbReference>
<feature type="domain" description="Major facilitator superfamily (MFS) profile" evidence="7">
    <location>
        <begin position="86"/>
        <end position="575"/>
    </location>
</feature>
<feature type="transmembrane region" description="Helical" evidence="6">
    <location>
        <begin position="151"/>
        <end position="170"/>
    </location>
</feature>
<feature type="compositionally biased region" description="Polar residues" evidence="5">
    <location>
        <begin position="13"/>
        <end position="26"/>
    </location>
</feature>
<feature type="transmembrane region" description="Helical" evidence="6">
    <location>
        <begin position="120"/>
        <end position="139"/>
    </location>
</feature>
<evidence type="ECO:0000256" key="4">
    <source>
        <dbReference type="ARBA" id="ARBA00023136"/>
    </source>
</evidence>
<evidence type="ECO:0000256" key="2">
    <source>
        <dbReference type="ARBA" id="ARBA00022692"/>
    </source>
</evidence>
<evidence type="ECO:0000256" key="6">
    <source>
        <dbReference type="SAM" id="Phobius"/>
    </source>
</evidence>
<feature type="transmembrane region" description="Helical" evidence="6">
    <location>
        <begin position="85"/>
        <end position="108"/>
    </location>
</feature>
<feature type="transmembrane region" description="Helical" evidence="6">
    <location>
        <begin position="213"/>
        <end position="237"/>
    </location>
</feature>
<feature type="region of interest" description="Disordered" evidence="5">
    <location>
        <begin position="1"/>
        <end position="43"/>
    </location>
</feature>
<accession>A0ABR1KAW9</accession>
<feature type="transmembrane region" description="Helical" evidence="6">
    <location>
        <begin position="282"/>
        <end position="301"/>
    </location>
</feature>
<feature type="compositionally biased region" description="Basic and acidic residues" evidence="5">
    <location>
        <begin position="1"/>
        <end position="12"/>
    </location>
</feature>
<evidence type="ECO:0000256" key="1">
    <source>
        <dbReference type="ARBA" id="ARBA00004141"/>
    </source>
</evidence>
<dbReference type="InterPro" id="IPR011701">
    <property type="entry name" value="MFS"/>
</dbReference>
<feature type="transmembrane region" description="Helical" evidence="6">
    <location>
        <begin position="481"/>
        <end position="502"/>
    </location>
</feature>
<keyword evidence="3 6" id="KW-1133">Transmembrane helix</keyword>
<dbReference type="EMBL" id="JBBPHU010000013">
    <property type="protein sequence ID" value="KAK7510859.1"/>
    <property type="molecule type" value="Genomic_DNA"/>
</dbReference>
<comment type="caution">
    <text evidence="8">The sequence shown here is derived from an EMBL/GenBank/DDBJ whole genome shotgun (WGS) entry which is preliminary data.</text>
</comment>
<evidence type="ECO:0000259" key="7">
    <source>
        <dbReference type="PROSITE" id="PS50850"/>
    </source>
</evidence>
<feature type="transmembrane region" description="Helical" evidence="6">
    <location>
        <begin position="443"/>
        <end position="469"/>
    </location>
</feature>
<dbReference type="Pfam" id="PF07690">
    <property type="entry name" value="MFS_1"/>
    <property type="match status" value="1"/>
</dbReference>
<reference evidence="8 9" key="1">
    <citation type="submission" date="2024-04" db="EMBL/GenBank/DDBJ databases">
        <title>Phyllosticta paracitricarpa is synonymous to the EU quarantine fungus P. citricarpa based on phylogenomic analyses.</title>
        <authorList>
            <consortium name="Lawrence Berkeley National Laboratory"/>
            <person name="Van Ingen-Buijs V.A."/>
            <person name="Van Westerhoven A.C."/>
            <person name="Haridas S."/>
            <person name="Skiadas P."/>
            <person name="Martin F."/>
            <person name="Groenewald J.Z."/>
            <person name="Crous P.W."/>
            <person name="Seidl M.F."/>
        </authorList>
    </citation>
    <scope>NUCLEOTIDE SEQUENCE [LARGE SCALE GENOMIC DNA]</scope>
    <source>
        <strain evidence="8 9">CBS 123371</strain>
    </source>
</reference>
<feature type="transmembrane region" description="Helical" evidence="6">
    <location>
        <begin position="313"/>
        <end position="332"/>
    </location>
</feature>
<proteinExistence type="predicted"/>
<dbReference type="PANTHER" id="PTHR23501:SF67">
    <property type="entry name" value="MFS MULTIDRUG EFFLUX TRANSPORTER (EUROFUNG)"/>
    <property type="match status" value="1"/>
</dbReference>
<dbReference type="Proteomes" id="UP001363622">
    <property type="component" value="Unassembled WGS sequence"/>
</dbReference>
<sequence length="590" mass="62981">MTQGDPDRENGSSERTPLLQSSSNGGDTEPDLESQQHRQHLKRYATANVRNVPTEDESLLGAQAQDEPQDASPYRGGVTVTQFRFIFVGLCLLYFVACFDSTLMASSHPVITSYFHSSNSASWLSTAFLLTSTSFQPLMARASDTAGRRPVFVTIMVLFAGTTLACALAPTMGAFIAARAFAGLGAGGVFAMGSILTNDLVPVEIRGHYQALINLFFGLGQACGAAFGGLMCDVIGWRWTFGVQIPLQLVVLLIAVVWLPSNLGPCIAATSDKRWWQHVKNFDLSGSFLLACTVAAMILGLNLGGNVLPWTHPFIPASFAVSLLSGALLLRVESRAPLPVLPLSTLFTSPRGPLVFSNFFSNMASNAVIFNAPLYFQAVKLDSPSASGLRMAAPSVAVMVAGVSSGFLVTATRRLKPLITCGSLIALLGAIALTAMWHGIPTALATAFIVPTGAGQGLIFPATSLAVVATSPDAEQAVMTASLSLFRSLGSVFGVAVSSLLVQNVLGRLLDAGVQEPNKDDVIRQVKRSVRAIFDLDDAHRAQVIRAYEGSLRWAFASAVVLFFLVNVCVWPIRLPRLGEAKKKKKRTRT</sequence>
<dbReference type="PANTHER" id="PTHR23501">
    <property type="entry name" value="MAJOR FACILITATOR SUPERFAMILY"/>
    <property type="match status" value="1"/>
</dbReference>
<evidence type="ECO:0000256" key="5">
    <source>
        <dbReference type="SAM" id="MobiDB-lite"/>
    </source>
</evidence>
<feature type="transmembrane region" description="Helical" evidence="6">
    <location>
        <begin position="554"/>
        <end position="575"/>
    </location>
</feature>
<feature type="transmembrane region" description="Helical" evidence="6">
    <location>
        <begin position="249"/>
        <end position="270"/>
    </location>
</feature>